<keyword evidence="2" id="KW-1185">Reference proteome</keyword>
<organism evidence="1 2">
    <name type="scientific">Terrabacter terrae</name>
    <dbReference type="NCBI Taxonomy" id="318434"/>
    <lineage>
        <taxon>Bacteria</taxon>
        <taxon>Bacillati</taxon>
        <taxon>Actinomycetota</taxon>
        <taxon>Actinomycetes</taxon>
        <taxon>Micrococcales</taxon>
        <taxon>Intrasporangiaceae</taxon>
        <taxon>Terrabacter</taxon>
    </lineage>
</organism>
<proteinExistence type="predicted"/>
<dbReference type="EMBL" id="BAAANB010000003">
    <property type="protein sequence ID" value="GAA2025654.1"/>
    <property type="molecule type" value="Genomic_DNA"/>
</dbReference>
<dbReference type="Proteomes" id="UP001501285">
    <property type="component" value="Unassembled WGS sequence"/>
</dbReference>
<sequence length="252" mass="26509">MGAIAMPAPPLTVKGMCGDTGPALRLSDAFVAEADLAAPVRRWLMGQPGVASVGEEIDAGSGVADLVAGVDALLARPRAAFGDALATWVLGRAEQGVSEEDLRGWAPYGWRSLQRRTVAPLLAEGLLSRSLIDGVVTYRAMVDTSDPYGGLVAVELKLSAWRRAIAQAGRYRLFAEQCFVALPDSRVASAVIGEAARNRVGVLAVENDGSVRVVHTVAPAAAVQPHRRRWAAEQVLRSVTTPGARRAGSPIV</sequence>
<gene>
    <name evidence="1" type="ORF">GCM10009740_14180</name>
</gene>
<accession>A0ABP5FG35</accession>
<name>A0ABP5FG35_9MICO</name>
<reference evidence="2" key="1">
    <citation type="journal article" date="2019" name="Int. J. Syst. Evol. Microbiol.">
        <title>The Global Catalogue of Microorganisms (GCM) 10K type strain sequencing project: providing services to taxonomists for standard genome sequencing and annotation.</title>
        <authorList>
            <consortium name="The Broad Institute Genomics Platform"/>
            <consortium name="The Broad Institute Genome Sequencing Center for Infectious Disease"/>
            <person name="Wu L."/>
            <person name="Ma J."/>
        </authorList>
    </citation>
    <scope>NUCLEOTIDE SEQUENCE [LARGE SCALE GENOMIC DNA]</scope>
    <source>
        <strain evidence="2">JCM 14283</strain>
    </source>
</reference>
<protein>
    <submittedName>
        <fullName evidence="1">Uncharacterized protein</fullName>
    </submittedName>
</protein>
<comment type="caution">
    <text evidence="1">The sequence shown here is derived from an EMBL/GenBank/DDBJ whole genome shotgun (WGS) entry which is preliminary data.</text>
</comment>
<evidence type="ECO:0000313" key="2">
    <source>
        <dbReference type="Proteomes" id="UP001501285"/>
    </source>
</evidence>
<evidence type="ECO:0000313" key="1">
    <source>
        <dbReference type="EMBL" id="GAA2025654.1"/>
    </source>
</evidence>